<reference evidence="1" key="1">
    <citation type="submission" date="2021-06" db="EMBL/GenBank/DDBJ databases">
        <authorList>
            <person name="Kallberg Y."/>
            <person name="Tangrot J."/>
            <person name="Rosling A."/>
        </authorList>
    </citation>
    <scope>NUCLEOTIDE SEQUENCE</scope>
    <source>
        <strain evidence="1">CL356</strain>
    </source>
</reference>
<organism evidence="1 2">
    <name type="scientific">Acaulospora colombiana</name>
    <dbReference type="NCBI Taxonomy" id="27376"/>
    <lineage>
        <taxon>Eukaryota</taxon>
        <taxon>Fungi</taxon>
        <taxon>Fungi incertae sedis</taxon>
        <taxon>Mucoromycota</taxon>
        <taxon>Glomeromycotina</taxon>
        <taxon>Glomeromycetes</taxon>
        <taxon>Diversisporales</taxon>
        <taxon>Acaulosporaceae</taxon>
        <taxon>Acaulospora</taxon>
    </lineage>
</organism>
<name>A0ACA9LWI0_9GLOM</name>
<accession>A0ACA9LWI0</accession>
<keyword evidence="2" id="KW-1185">Reference proteome</keyword>
<dbReference type="EMBL" id="CAJVPT010008647">
    <property type="protein sequence ID" value="CAG8554152.1"/>
    <property type="molecule type" value="Genomic_DNA"/>
</dbReference>
<protein>
    <submittedName>
        <fullName evidence="1">6323_t:CDS:1</fullName>
    </submittedName>
</protein>
<evidence type="ECO:0000313" key="1">
    <source>
        <dbReference type="EMBL" id="CAG8554152.1"/>
    </source>
</evidence>
<evidence type="ECO:0000313" key="2">
    <source>
        <dbReference type="Proteomes" id="UP000789525"/>
    </source>
</evidence>
<proteinExistence type="predicted"/>
<feature type="non-terminal residue" evidence="1">
    <location>
        <position position="1"/>
    </location>
</feature>
<sequence>YHSFGKFGKYFLVGIFNNAILLGVPILFLILSGQNLDIIFKYYLNVQWGVRAWTCISATLVAVPFILIKSMKEIVLLSFFGAFSTFICVIAIVVLSFEDLPNIYESSDPPTHNLISFAEFPIALATISFSYGGNSVFPHIEESMDRRKDWNKVVAAAMATCAFMYTLVSFAGYYVYGDNSFSPIFRNLPQGPLLIIASLLITIHVLLTAPILLTSFATDMERILKITCEDHSRVAEFLLRVAFRSSLIVITTAAAVFVPFFGDLMALLGALAVCLLVFVLPVVFYVKLYGFEKISYLELIWGGFVILIGTICCVIGTVEALRDLEKDFHELSN</sequence>
<gene>
    <name evidence="1" type="ORF">ACOLOM_LOCUS4974</name>
</gene>
<comment type="caution">
    <text evidence="1">The sequence shown here is derived from an EMBL/GenBank/DDBJ whole genome shotgun (WGS) entry which is preliminary data.</text>
</comment>
<dbReference type="Proteomes" id="UP000789525">
    <property type="component" value="Unassembled WGS sequence"/>
</dbReference>